<reference evidence="2 3" key="1">
    <citation type="submission" date="2018-11" db="EMBL/GenBank/DDBJ databases">
        <title>Novel bacteria species description.</title>
        <authorList>
            <person name="Han J.-H."/>
        </authorList>
    </citation>
    <scope>NUCLEOTIDE SEQUENCE [LARGE SCALE GENOMIC DNA]</scope>
    <source>
        <strain evidence="2 3">KCTC23259</strain>
    </source>
</reference>
<evidence type="ECO:0000313" key="2">
    <source>
        <dbReference type="EMBL" id="MCP9764963.1"/>
    </source>
</evidence>
<dbReference type="PANTHER" id="PTHR36438:SF1">
    <property type="entry name" value="IRON-SULFUR CLUSTER REPAIR PROTEIN YTFE"/>
    <property type="match status" value="1"/>
</dbReference>
<organism evidence="2 3">
    <name type="scientific">Lacihabitans soyangensis</name>
    <dbReference type="NCBI Taxonomy" id="869394"/>
    <lineage>
        <taxon>Bacteria</taxon>
        <taxon>Pseudomonadati</taxon>
        <taxon>Bacteroidota</taxon>
        <taxon>Cytophagia</taxon>
        <taxon>Cytophagales</taxon>
        <taxon>Leadbetterellaceae</taxon>
        <taxon>Lacihabitans</taxon>
    </lineage>
</organism>
<dbReference type="GO" id="GO:0005737">
    <property type="term" value="C:cytoplasm"/>
    <property type="evidence" value="ECO:0007669"/>
    <property type="project" value="UniProtKB-SubCell"/>
</dbReference>
<comment type="caution">
    <text evidence="2">The sequence shown here is derived from an EMBL/GenBank/DDBJ whole genome shotgun (WGS) entry which is preliminary data.</text>
</comment>
<keyword evidence="3" id="KW-1185">Reference proteome</keyword>
<sequence length="235" mass="27497">MDAKTLENLVETNKMYQLVTERLEVIDPAAQDIYARFNMESELMEVILELYHNDEDNFPFQKLQKFSLEQVLAYLQASHKFYLSKKLPEIEQTMMHIFNKYGSTHQILASLTSFFNDYKNRLVEHIRMEEKTFFPYIKSLISASKGEMTTQETKTLLSECSIASFDDNHDPIEDDLKTVSSIIHSYSLNEETPLPYRVFLNQVELFEMELRKHAIIEDHVLAPMARELEAKLKAA</sequence>
<protein>
    <submittedName>
        <fullName evidence="2">Hemerythrin</fullName>
    </submittedName>
</protein>
<dbReference type="Gene3D" id="1.20.120.520">
    <property type="entry name" value="nmb1532 protein domain like"/>
    <property type="match status" value="1"/>
</dbReference>
<evidence type="ECO:0000313" key="3">
    <source>
        <dbReference type="Proteomes" id="UP001204144"/>
    </source>
</evidence>
<dbReference type="RefSeq" id="WP_255038650.1">
    <property type="nucleotide sequence ID" value="NZ_RJUF01000179.1"/>
</dbReference>
<evidence type="ECO:0000256" key="1">
    <source>
        <dbReference type="ARBA" id="ARBA00004496"/>
    </source>
</evidence>
<dbReference type="AlphaFoldDB" id="A0AAE3KUE1"/>
<name>A0AAE3KUE1_9BACT</name>
<dbReference type="PANTHER" id="PTHR36438">
    <property type="entry name" value="IRON-SULFUR CLUSTER REPAIR PROTEIN YTFE"/>
    <property type="match status" value="1"/>
</dbReference>
<comment type="subcellular location">
    <subcellularLocation>
        <location evidence="1">Cytoplasm</location>
    </subcellularLocation>
</comment>
<gene>
    <name evidence="2" type="ORF">EGI31_18675</name>
</gene>
<dbReference type="EMBL" id="RJUF01000179">
    <property type="protein sequence ID" value="MCP9764963.1"/>
    <property type="molecule type" value="Genomic_DNA"/>
</dbReference>
<dbReference type="Proteomes" id="UP001204144">
    <property type="component" value="Unassembled WGS sequence"/>
</dbReference>
<proteinExistence type="predicted"/>
<accession>A0AAE3KUE1</accession>
<dbReference type="InterPro" id="IPR019903">
    <property type="entry name" value="RIC_family"/>
</dbReference>